<dbReference type="SUPFAM" id="SSF52129">
    <property type="entry name" value="Caspase-like"/>
    <property type="match status" value="1"/>
</dbReference>
<keyword evidence="3" id="KW-1185">Reference proteome</keyword>
<dbReference type="GO" id="GO:0004197">
    <property type="term" value="F:cysteine-type endopeptidase activity"/>
    <property type="evidence" value="ECO:0007669"/>
    <property type="project" value="InterPro"/>
</dbReference>
<feature type="domain" description="Peptidase C14 caspase" evidence="1">
    <location>
        <begin position="99"/>
        <end position="347"/>
    </location>
</feature>
<reference evidence="2 3" key="1">
    <citation type="submission" date="2020-04" db="EMBL/GenBank/DDBJ databases">
        <title>Advantages and limits of metagenomic assembly and binning of a giant virus.</title>
        <authorList>
            <person name="Schulz F."/>
            <person name="Andreani J."/>
            <person name="Francis R."/>
            <person name="Boudjemaa H."/>
            <person name="Bou Khalil J.Y."/>
            <person name="Lee J."/>
            <person name="La Scola B."/>
            <person name="Woyke T."/>
        </authorList>
    </citation>
    <scope>NUCLEOTIDE SEQUENCE [LARGE SCALE GENOMIC DNA]</scope>
    <source>
        <strain evidence="2 3">FV1/VV64</strain>
    </source>
</reference>
<evidence type="ECO:0000313" key="3">
    <source>
        <dbReference type="Proteomes" id="UP001162001"/>
    </source>
</evidence>
<dbReference type="Pfam" id="PF00656">
    <property type="entry name" value="Peptidase_C14"/>
    <property type="match status" value="1"/>
</dbReference>
<dbReference type="PANTHER" id="PTHR48104">
    <property type="entry name" value="METACASPASE-4"/>
    <property type="match status" value="1"/>
</dbReference>
<dbReference type="InterPro" id="IPR050452">
    <property type="entry name" value="Metacaspase"/>
</dbReference>
<name>A0A7D3R1E6_9VIRU</name>
<evidence type="ECO:0000259" key="1">
    <source>
        <dbReference type="Pfam" id="PF00656"/>
    </source>
</evidence>
<organism evidence="2 3">
    <name type="scientific">Fadolivirus FV1/VV64</name>
    <dbReference type="NCBI Taxonomy" id="3070911"/>
    <lineage>
        <taxon>Viruses</taxon>
        <taxon>Varidnaviria</taxon>
        <taxon>Bamfordvirae</taxon>
        <taxon>Nucleocytoviricota</taxon>
        <taxon>Megaviricetes</taxon>
        <taxon>Imitervirales</taxon>
        <taxon>Mimiviridae</taxon>
        <taxon>Klosneuvirinae</taxon>
        <taxon>Fadolivirus</taxon>
        <taxon>Fadolivirus algeromassiliense</taxon>
    </lineage>
</organism>
<dbReference type="PANTHER" id="PTHR48104:SF30">
    <property type="entry name" value="METACASPASE-1"/>
    <property type="match status" value="1"/>
</dbReference>
<dbReference type="Proteomes" id="UP001162001">
    <property type="component" value="Segment"/>
</dbReference>
<accession>A0A7D3R1E6</accession>
<protein>
    <submittedName>
        <fullName evidence="2">Caspase-like protein</fullName>
    </submittedName>
</protein>
<dbReference type="GO" id="GO:0006508">
    <property type="term" value="P:proteolysis"/>
    <property type="evidence" value="ECO:0007669"/>
    <property type="project" value="InterPro"/>
</dbReference>
<gene>
    <name evidence="2" type="ORF">Fadolivirus_1_863</name>
</gene>
<evidence type="ECO:0000313" key="2">
    <source>
        <dbReference type="EMBL" id="QKF94321.1"/>
    </source>
</evidence>
<proteinExistence type="predicted"/>
<dbReference type="EMBL" id="MT418680">
    <property type="protein sequence ID" value="QKF94321.1"/>
    <property type="molecule type" value="Genomic_DNA"/>
</dbReference>
<dbReference type="InterPro" id="IPR029030">
    <property type="entry name" value="Caspase-like_dom_sf"/>
</dbReference>
<dbReference type="InterPro" id="IPR011600">
    <property type="entry name" value="Pept_C14_caspase"/>
</dbReference>
<dbReference type="Gene3D" id="3.40.50.12660">
    <property type="match status" value="1"/>
</dbReference>
<sequence>MYGKRKYNMEKTKFNLKRSIKEARCTYINKRLQNNESCNNSQQQLNQQPYPACQPIQQVQTQQVNQQNQTLHQLNNNRTVIKKSTTPTIIKPLNINIMKRCLLIGINYTGTNNELNGCINDCENLRNFLINSRYFASNEVVMMTDFTPGVLYPSKKNIMLQLDALVKFARKYPTKQVVLFVAYSGHGHYIKDLNGDEGDRKDEVLCPIDFERDGFIIDDELRSKFVNLLPSNVKLVMLVDACHSGTILDLKYSYKADEKNTYSVIGKLNPTTSNIVMISGCKDNQTSSDAYINDPSENKLEYQGAMTAAFLANYRENISYNELISNMRIWLKDNNYSQTPQLSSGKLIDIDTRFIMETYK</sequence>